<geneLocation type="plasmid" evidence="1">
    <name>pEPIR37</name>
</geneLocation>
<keyword evidence="1" id="KW-0614">Plasmid</keyword>
<gene>
    <name evidence="1" type="primary">int</name>
    <name evidence="1" type="ORF">EPIR_pEPIR37004</name>
</gene>
<dbReference type="EMBL" id="HE792893">
    <property type="protein sequence ID" value="CCG55381.1"/>
    <property type="molecule type" value="Genomic_DNA"/>
</dbReference>
<name>V5Z2K7_9GAMM</name>
<reference evidence="1" key="1">
    <citation type="journal article" date="2013" name="Syst. Appl. Microbiol.">
        <title>Phylogenetic position and virulence apparatus of the pear flower necrosis pathogen Erwinia piriflorinigrans CFBP 5888T as assessed by comparative genomics.</title>
        <authorList>
            <person name="Smits T.H."/>
            <person name="Rezzonico F."/>
            <person name="Lopez M.M."/>
            <person name="Blom J."/>
            <person name="Goesmann A."/>
            <person name="Frey J.E."/>
            <person name="Duffy B."/>
        </authorList>
    </citation>
    <scope>NUCLEOTIDE SEQUENCE [LARGE SCALE GENOMIC DNA]</scope>
    <source>
        <strain evidence="1">CFBP 5888</strain>
        <plasmid evidence="1">pEPIR37</plasmid>
    </source>
</reference>
<protein>
    <submittedName>
        <fullName evidence="1">Site-specific recombinase</fullName>
    </submittedName>
</protein>
<evidence type="ECO:0000313" key="1">
    <source>
        <dbReference type="EMBL" id="CCG55381.1"/>
    </source>
</evidence>
<accession>V5Z2K7</accession>
<organism evidence="1">
    <name type="scientific">Erwinia piriflorinigrans CFBP 5888</name>
    <dbReference type="NCBI Taxonomy" id="1161919"/>
    <lineage>
        <taxon>Bacteria</taxon>
        <taxon>Pseudomonadati</taxon>
        <taxon>Pseudomonadota</taxon>
        <taxon>Gammaproteobacteria</taxon>
        <taxon>Enterobacterales</taxon>
        <taxon>Erwiniaceae</taxon>
        <taxon>Erwinia</taxon>
    </lineage>
</organism>
<proteinExistence type="predicted"/>
<dbReference type="AlphaFoldDB" id="V5Z2K7"/>
<sequence length="118" mass="13110">MSEACKQARISDLSWYRYWEEIIYHRQPPKVIQSLAGNKDTRSLDVYIWVFALELAPTLAVPFSGGGSAVPASRTVNVVIMRRSAAAMQCMAAEGGGFCQQYQLMESVCRISGQPFSQ</sequence>